<gene>
    <name evidence="10" type="primary">LOC101859681</name>
</gene>
<feature type="compositionally biased region" description="Basic and acidic residues" evidence="7">
    <location>
        <begin position="142"/>
        <end position="164"/>
    </location>
</feature>
<name>A0ABM0K9H4_APLCA</name>
<dbReference type="PANTHER" id="PTHR24388:SF53">
    <property type="entry name" value="CHORION TRANSCRIPTION FACTOR CF2-RELATED"/>
    <property type="match status" value="1"/>
</dbReference>
<evidence type="ECO:0000256" key="6">
    <source>
        <dbReference type="PROSITE-ProRule" id="PRU00042"/>
    </source>
</evidence>
<feature type="domain" description="C2H2-type" evidence="8">
    <location>
        <begin position="316"/>
        <end position="339"/>
    </location>
</feature>
<dbReference type="PROSITE" id="PS50157">
    <property type="entry name" value="ZINC_FINGER_C2H2_2"/>
    <property type="match status" value="2"/>
</dbReference>
<sequence>MKGKADEAEVIQVKTEIKTEIDSDQDESVLERAAQDVPYLVYMDRADSEEVTSNSIEGCRTKRARNGRINTTLSTTTTTVPVQMTEMKPTIVTTIEFTDECALLMEVENHHPDLEEKGEIASGTLTHPVEPTQTTQSAVERQSSKRTEEQPEEVDRRELEETDVRSNGAVSLSGLRSSLTTGHSAEVVDRRPGQRSYSVLKKLLNAPVADADRALYSLHEATCGKEKKNGDLARNKPLDINGSSEEKSEVSCHDQGLNRTVSVPEVKGDFECEICGARFEFEHSFLCHAREHKPEDRQKGFQNGHAIKRIGGDKPYKCEVCGKAYVQKRDLASHKERHR</sequence>
<evidence type="ECO:0000313" key="9">
    <source>
        <dbReference type="Proteomes" id="UP000694888"/>
    </source>
</evidence>
<reference evidence="10" key="1">
    <citation type="submission" date="2025-08" db="UniProtKB">
        <authorList>
            <consortium name="RefSeq"/>
        </authorList>
    </citation>
    <scope>IDENTIFICATION</scope>
</reference>
<evidence type="ECO:0000259" key="8">
    <source>
        <dbReference type="PROSITE" id="PS50157"/>
    </source>
</evidence>
<dbReference type="InterPro" id="IPR050527">
    <property type="entry name" value="Snail/Krueppel_Znf"/>
</dbReference>
<evidence type="ECO:0000256" key="3">
    <source>
        <dbReference type="ARBA" id="ARBA00022771"/>
    </source>
</evidence>
<dbReference type="SUPFAM" id="SSF57667">
    <property type="entry name" value="beta-beta-alpha zinc fingers"/>
    <property type="match status" value="1"/>
</dbReference>
<dbReference type="PROSITE" id="PS00028">
    <property type="entry name" value="ZINC_FINGER_C2H2_1"/>
    <property type="match status" value="2"/>
</dbReference>
<feature type="compositionally biased region" description="Polar residues" evidence="7">
    <location>
        <begin position="131"/>
        <end position="141"/>
    </location>
</feature>
<feature type="compositionally biased region" description="Low complexity" evidence="7">
    <location>
        <begin position="171"/>
        <end position="184"/>
    </location>
</feature>
<keyword evidence="4" id="KW-0862">Zinc</keyword>
<keyword evidence="5" id="KW-0539">Nucleus</keyword>
<dbReference type="PANTHER" id="PTHR24388">
    <property type="entry name" value="ZINC FINGER PROTEIN"/>
    <property type="match status" value="1"/>
</dbReference>
<evidence type="ECO:0000256" key="4">
    <source>
        <dbReference type="ARBA" id="ARBA00022833"/>
    </source>
</evidence>
<organism evidence="9 10">
    <name type="scientific">Aplysia californica</name>
    <name type="common">California sea hare</name>
    <dbReference type="NCBI Taxonomy" id="6500"/>
    <lineage>
        <taxon>Eukaryota</taxon>
        <taxon>Metazoa</taxon>
        <taxon>Spiralia</taxon>
        <taxon>Lophotrochozoa</taxon>
        <taxon>Mollusca</taxon>
        <taxon>Gastropoda</taxon>
        <taxon>Heterobranchia</taxon>
        <taxon>Euthyneura</taxon>
        <taxon>Tectipleura</taxon>
        <taxon>Aplysiida</taxon>
        <taxon>Aplysioidea</taxon>
        <taxon>Aplysiidae</taxon>
        <taxon>Aplysia</taxon>
    </lineage>
</organism>
<keyword evidence="1" id="KW-0479">Metal-binding</keyword>
<keyword evidence="3 6" id="KW-0863">Zinc-finger</keyword>
<feature type="domain" description="C2H2-type" evidence="8">
    <location>
        <begin position="270"/>
        <end position="297"/>
    </location>
</feature>
<keyword evidence="9" id="KW-1185">Reference proteome</keyword>
<dbReference type="InterPro" id="IPR036236">
    <property type="entry name" value="Znf_C2H2_sf"/>
</dbReference>
<evidence type="ECO:0000256" key="5">
    <source>
        <dbReference type="ARBA" id="ARBA00023242"/>
    </source>
</evidence>
<dbReference type="GeneID" id="101859681"/>
<evidence type="ECO:0000256" key="2">
    <source>
        <dbReference type="ARBA" id="ARBA00022737"/>
    </source>
</evidence>
<dbReference type="RefSeq" id="XP_005112092.2">
    <property type="nucleotide sequence ID" value="XM_005112035.2"/>
</dbReference>
<protein>
    <submittedName>
        <fullName evidence="10">Zinc finger and SCAN domain-containing protein 5C</fullName>
    </submittedName>
</protein>
<dbReference type="InterPro" id="IPR013087">
    <property type="entry name" value="Znf_C2H2_type"/>
</dbReference>
<evidence type="ECO:0000256" key="1">
    <source>
        <dbReference type="ARBA" id="ARBA00022723"/>
    </source>
</evidence>
<dbReference type="Proteomes" id="UP000694888">
    <property type="component" value="Unplaced"/>
</dbReference>
<dbReference type="Gene3D" id="3.30.160.60">
    <property type="entry name" value="Classic Zinc Finger"/>
    <property type="match status" value="1"/>
</dbReference>
<dbReference type="SMART" id="SM00355">
    <property type="entry name" value="ZnF_C2H2"/>
    <property type="match status" value="2"/>
</dbReference>
<accession>A0ABM0K9H4</accession>
<evidence type="ECO:0000256" key="7">
    <source>
        <dbReference type="SAM" id="MobiDB-lite"/>
    </source>
</evidence>
<keyword evidence="2" id="KW-0677">Repeat</keyword>
<feature type="region of interest" description="Disordered" evidence="7">
    <location>
        <begin position="125"/>
        <end position="192"/>
    </location>
</feature>
<evidence type="ECO:0000313" key="10">
    <source>
        <dbReference type="RefSeq" id="XP_005112092.2"/>
    </source>
</evidence>
<dbReference type="Pfam" id="PF00096">
    <property type="entry name" value="zf-C2H2"/>
    <property type="match status" value="1"/>
</dbReference>
<proteinExistence type="predicted"/>